<evidence type="ECO:0000256" key="2">
    <source>
        <dbReference type="ARBA" id="ARBA00022475"/>
    </source>
</evidence>
<sequence>MNELSLLELFAQATLIVKIVVVILIIASIITWLIIVERYLHFQEAENFNNEFETLFWNTKDVDKLFKSTSSKDQSEIVGIERIFYYSYKENLKLKDLKIDAKTKSENISRSIRIAISKEEGIHTKHLQYLANVGSVSPYIGLFGTVIGIVNAFQGLSDATQATINAVAPGISEALIATALGLFAAIPAVLAFNKFTVSTEAQIKSLSVFGEELVSIFSYSK</sequence>
<keyword evidence="5 10" id="KW-0812">Transmembrane</keyword>
<comment type="caution">
    <text evidence="12">The sequence shown here is derived from an EMBL/GenBank/DDBJ whole genome shotgun (WGS) entry which is preliminary data.</text>
</comment>
<dbReference type="InterPro" id="IPR002898">
    <property type="entry name" value="MotA_ExbB_proton_chnl"/>
</dbReference>
<keyword evidence="9" id="KW-0813">Transport</keyword>
<name>A0A368BSE8_9GAMM</name>
<accession>A0A368BSE8</accession>
<feature type="domain" description="MotA/TolQ/ExbB proton channel" evidence="11">
    <location>
        <begin position="94"/>
        <end position="205"/>
    </location>
</feature>
<comment type="subcellular location">
    <subcellularLocation>
        <location evidence="1">Cell membrane</location>
        <topology evidence="1">Multi-pass membrane protein</topology>
    </subcellularLocation>
    <subcellularLocation>
        <location evidence="9">Membrane</location>
        <topology evidence="9">Multi-pass membrane protein</topology>
    </subcellularLocation>
</comment>
<dbReference type="InterPro" id="IPR050790">
    <property type="entry name" value="ExbB/TolQ_transport"/>
</dbReference>
<proteinExistence type="inferred from homology"/>
<evidence type="ECO:0000256" key="10">
    <source>
        <dbReference type="SAM" id="Phobius"/>
    </source>
</evidence>
<feature type="transmembrane region" description="Helical" evidence="10">
    <location>
        <begin position="174"/>
        <end position="192"/>
    </location>
</feature>
<keyword evidence="6 10" id="KW-1133">Transmembrane helix</keyword>
<evidence type="ECO:0000256" key="3">
    <source>
        <dbReference type="ARBA" id="ARBA00022519"/>
    </source>
</evidence>
<keyword evidence="8" id="KW-0131">Cell cycle</keyword>
<keyword evidence="9" id="KW-0653">Protein transport</keyword>
<evidence type="ECO:0000256" key="5">
    <source>
        <dbReference type="ARBA" id="ARBA00022692"/>
    </source>
</evidence>
<organism evidence="12 13">
    <name type="scientific">SAR86 cluster bacterium</name>
    <dbReference type="NCBI Taxonomy" id="2030880"/>
    <lineage>
        <taxon>Bacteria</taxon>
        <taxon>Pseudomonadati</taxon>
        <taxon>Pseudomonadota</taxon>
        <taxon>Gammaproteobacteria</taxon>
        <taxon>SAR86 cluster</taxon>
    </lineage>
</organism>
<keyword evidence="2" id="KW-1003">Cell membrane</keyword>
<dbReference type="GO" id="GO:0005886">
    <property type="term" value="C:plasma membrane"/>
    <property type="evidence" value="ECO:0007669"/>
    <property type="project" value="UniProtKB-SubCell"/>
</dbReference>
<dbReference type="Proteomes" id="UP000253307">
    <property type="component" value="Unassembled WGS sequence"/>
</dbReference>
<keyword evidence="7 10" id="KW-0472">Membrane</keyword>
<evidence type="ECO:0000256" key="8">
    <source>
        <dbReference type="ARBA" id="ARBA00023306"/>
    </source>
</evidence>
<evidence type="ECO:0000256" key="1">
    <source>
        <dbReference type="ARBA" id="ARBA00004651"/>
    </source>
</evidence>
<keyword evidence="4" id="KW-0132">Cell division</keyword>
<dbReference type="EMBL" id="QOPE01000029">
    <property type="protein sequence ID" value="RCL40249.1"/>
    <property type="molecule type" value="Genomic_DNA"/>
</dbReference>
<evidence type="ECO:0000256" key="7">
    <source>
        <dbReference type="ARBA" id="ARBA00023136"/>
    </source>
</evidence>
<dbReference type="PANTHER" id="PTHR30625:SF3">
    <property type="entry name" value="TOL-PAL SYSTEM PROTEIN TOLQ"/>
    <property type="match status" value="1"/>
</dbReference>
<dbReference type="GO" id="GO:0051301">
    <property type="term" value="P:cell division"/>
    <property type="evidence" value="ECO:0007669"/>
    <property type="project" value="UniProtKB-KW"/>
</dbReference>
<dbReference type="PANTHER" id="PTHR30625">
    <property type="entry name" value="PROTEIN TOLQ"/>
    <property type="match status" value="1"/>
</dbReference>
<dbReference type="AlphaFoldDB" id="A0A368BSE8"/>
<feature type="transmembrane region" description="Helical" evidence="10">
    <location>
        <begin position="129"/>
        <end position="154"/>
    </location>
</feature>
<reference evidence="12 13" key="1">
    <citation type="journal article" date="2018" name="Microbiome">
        <title>Fine metagenomic profile of the Mediterranean stratified and mixed water columns revealed by assembly and recruitment.</title>
        <authorList>
            <person name="Haro-Moreno J.M."/>
            <person name="Lopez-Perez M."/>
            <person name="De La Torre J.R."/>
            <person name="Picazo A."/>
            <person name="Camacho A."/>
            <person name="Rodriguez-Valera F."/>
        </authorList>
    </citation>
    <scope>NUCLEOTIDE SEQUENCE [LARGE SCALE GENOMIC DNA]</scope>
    <source>
        <strain evidence="12">MED-G82</strain>
    </source>
</reference>
<feature type="transmembrane region" description="Helical" evidence="10">
    <location>
        <begin position="15"/>
        <end position="35"/>
    </location>
</feature>
<gene>
    <name evidence="12" type="primary">tolQ</name>
    <name evidence="12" type="ORF">DBW96_03710</name>
</gene>
<dbReference type="InterPro" id="IPR014163">
    <property type="entry name" value="Tol-Pal_TolQ"/>
</dbReference>
<evidence type="ECO:0000256" key="4">
    <source>
        <dbReference type="ARBA" id="ARBA00022618"/>
    </source>
</evidence>
<dbReference type="Pfam" id="PF01618">
    <property type="entry name" value="MotA_ExbB"/>
    <property type="match status" value="1"/>
</dbReference>
<dbReference type="GO" id="GO:0043213">
    <property type="term" value="P:bacteriocin transport"/>
    <property type="evidence" value="ECO:0007669"/>
    <property type="project" value="InterPro"/>
</dbReference>
<keyword evidence="3" id="KW-0997">Cell inner membrane</keyword>
<evidence type="ECO:0000256" key="6">
    <source>
        <dbReference type="ARBA" id="ARBA00022989"/>
    </source>
</evidence>
<protein>
    <submittedName>
        <fullName evidence="12">Protein TolQ</fullName>
    </submittedName>
</protein>
<evidence type="ECO:0000313" key="13">
    <source>
        <dbReference type="Proteomes" id="UP000253307"/>
    </source>
</evidence>
<comment type="similarity">
    <text evidence="9">Belongs to the exbB/tolQ family.</text>
</comment>
<dbReference type="GO" id="GO:0017038">
    <property type="term" value="P:protein import"/>
    <property type="evidence" value="ECO:0007669"/>
    <property type="project" value="TreeGrafter"/>
</dbReference>
<evidence type="ECO:0000259" key="11">
    <source>
        <dbReference type="Pfam" id="PF01618"/>
    </source>
</evidence>
<dbReference type="NCBIfam" id="TIGR02796">
    <property type="entry name" value="tolQ"/>
    <property type="match status" value="1"/>
</dbReference>
<evidence type="ECO:0000256" key="9">
    <source>
        <dbReference type="RuleBase" id="RU004057"/>
    </source>
</evidence>
<evidence type="ECO:0000313" key="12">
    <source>
        <dbReference type="EMBL" id="RCL40249.1"/>
    </source>
</evidence>